<accession>A0A9P5PQ40</accession>
<organism evidence="2 3">
    <name type="scientific">Rhodocollybia butyracea</name>
    <dbReference type="NCBI Taxonomy" id="206335"/>
    <lineage>
        <taxon>Eukaryota</taxon>
        <taxon>Fungi</taxon>
        <taxon>Dikarya</taxon>
        <taxon>Basidiomycota</taxon>
        <taxon>Agaricomycotina</taxon>
        <taxon>Agaricomycetes</taxon>
        <taxon>Agaricomycetidae</taxon>
        <taxon>Agaricales</taxon>
        <taxon>Marasmiineae</taxon>
        <taxon>Omphalotaceae</taxon>
        <taxon>Rhodocollybia</taxon>
    </lineage>
</organism>
<dbReference type="AlphaFoldDB" id="A0A9P5PQ40"/>
<name>A0A9P5PQ40_9AGAR</name>
<evidence type="ECO:0000313" key="3">
    <source>
        <dbReference type="Proteomes" id="UP000772434"/>
    </source>
</evidence>
<evidence type="ECO:0000313" key="2">
    <source>
        <dbReference type="EMBL" id="KAF9065930.1"/>
    </source>
</evidence>
<feature type="compositionally biased region" description="Polar residues" evidence="1">
    <location>
        <begin position="1"/>
        <end position="18"/>
    </location>
</feature>
<dbReference type="EMBL" id="JADNRY010000095">
    <property type="protein sequence ID" value="KAF9065930.1"/>
    <property type="molecule type" value="Genomic_DNA"/>
</dbReference>
<comment type="caution">
    <text evidence="2">The sequence shown here is derived from an EMBL/GenBank/DDBJ whole genome shotgun (WGS) entry which is preliminary data.</text>
</comment>
<dbReference type="Proteomes" id="UP000772434">
    <property type="component" value="Unassembled WGS sequence"/>
</dbReference>
<sequence>MQSVPSSHSSATQSTTPLSPVPPSHLLGHKHELASASASTFRFLSSSPPIPFSKPHHTISMMSQQMSASVVCSLPLCQRPWSSLPTSQPNTWNGASPFMQGPVHVIQAEDLVSIPPQPQPTASPTTSCQLAMIDQLLETYDFSDDEVDWKALEQGYLRKPQDIDSDSDVEFVKGPALKKHKRSSAASMSSLSSSSLPTHCLYFPYASSSSSLTTLASCDTPDEHDDEDIQFIGFGHT</sequence>
<evidence type="ECO:0000256" key="1">
    <source>
        <dbReference type="SAM" id="MobiDB-lite"/>
    </source>
</evidence>
<protein>
    <submittedName>
        <fullName evidence="2">Uncharacterized protein</fullName>
    </submittedName>
</protein>
<reference evidence="2" key="1">
    <citation type="submission" date="2020-11" db="EMBL/GenBank/DDBJ databases">
        <authorList>
            <consortium name="DOE Joint Genome Institute"/>
            <person name="Ahrendt S."/>
            <person name="Riley R."/>
            <person name="Andreopoulos W."/>
            <person name="Labutti K."/>
            <person name="Pangilinan J."/>
            <person name="Ruiz-Duenas F.J."/>
            <person name="Barrasa J.M."/>
            <person name="Sanchez-Garcia M."/>
            <person name="Camarero S."/>
            <person name="Miyauchi S."/>
            <person name="Serrano A."/>
            <person name="Linde D."/>
            <person name="Babiker R."/>
            <person name="Drula E."/>
            <person name="Ayuso-Fernandez I."/>
            <person name="Pacheco R."/>
            <person name="Padilla G."/>
            <person name="Ferreira P."/>
            <person name="Barriuso J."/>
            <person name="Kellner H."/>
            <person name="Castanera R."/>
            <person name="Alfaro M."/>
            <person name="Ramirez L."/>
            <person name="Pisabarro A.G."/>
            <person name="Kuo A."/>
            <person name="Tritt A."/>
            <person name="Lipzen A."/>
            <person name="He G."/>
            <person name="Yan M."/>
            <person name="Ng V."/>
            <person name="Cullen D."/>
            <person name="Martin F."/>
            <person name="Rosso M.-N."/>
            <person name="Henrissat B."/>
            <person name="Hibbett D."/>
            <person name="Martinez A.T."/>
            <person name="Grigoriev I.V."/>
        </authorList>
    </citation>
    <scope>NUCLEOTIDE SEQUENCE</scope>
    <source>
        <strain evidence="2">AH 40177</strain>
    </source>
</reference>
<proteinExistence type="predicted"/>
<keyword evidence="3" id="KW-1185">Reference proteome</keyword>
<gene>
    <name evidence="2" type="ORF">BDP27DRAFT_1424319</name>
</gene>
<feature type="region of interest" description="Disordered" evidence="1">
    <location>
        <begin position="1"/>
        <end position="27"/>
    </location>
</feature>